<keyword evidence="1" id="KW-0732">Signal</keyword>
<evidence type="ECO:0000313" key="3">
    <source>
        <dbReference type="Proteomes" id="UP001595616"/>
    </source>
</evidence>
<evidence type="ECO:0000313" key="2">
    <source>
        <dbReference type="EMBL" id="MFC3810602.1"/>
    </source>
</evidence>
<dbReference type="RefSeq" id="WP_379836853.1">
    <property type="nucleotide sequence ID" value="NZ_JBHRYQ010000001.1"/>
</dbReference>
<proteinExistence type="predicted"/>
<accession>A0ABV7YUQ8</accession>
<feature type="chain" id="PRO_5046712924" evidence="1">
    <location>
        <begin position="17"/>
        <end position="513"/>
    </location>
</feature>
<sequence length="513" mass="58418">MRFFLLFFLVGSFANAQLINNVQLEVVGKPSWQQTISLGDKGVLLFVKTDITRARIYKFDENLKQQWATDVFLDVERKSTSYFIDKEKITFLFRETQGLYYQVFVFDLNSGQSYNKGFELRDYFLDQDFVMVDKKIYLAGSNQEGAAFYIYDFETEKGSLVSGKILGKVNNQGIKYIEEEKKIRAFWAVKTVGYANERKKKGEFTKDAFLVASVYDLNLDTLKTTRITQSKGRFPITVKVGEKDNGEFVLSGVYQSNTGDKGLYISFLDKNLNKKGEGSYNSFTKLLEGTPQFKADDIKKIMSQFSFLVHTPIVHHESIISGGVFFKPEYSNISSSYNNPAYNNQNSFGVGGLFGRNNRSQSRSVFAGYNYLSGVMLITSQTGDLVEKHRIDINLLNTQLGSTISFNQNGSVGYCAQGNLATQNFNIGTKPILYKLTEEKITDKTKLYLPSYDYVNYWYGDYFLAEGSKNKVEAISLKPIENDKPKRRKPKKSNNTYTQIRRTIYLTKVASGS</sequence>
<feature type="signal peptide" evidence="1">
    <location>
        <begin position="1"/>
        <end position="16"/>
    </location>
</feature>
<gene>
    <name evidence="2" type="ORF">ACFOOI_08055</name>
</gene>
<comment type="caution">
    <text evidence="2">The sequence shown here is derived from an EMBL/GenBank/DDBJ whole genome shotgun (WGS) entry which is preliminary data.</text>
</comment>
<reference evidence="3" key="1">
    <citation type="journal article" date="2019" name="Int. J. Syst. Evol. Microbiol.">
        <title>The Global Catalogue of Microorganisms (GCM) 10K type strain sequencing project: providing services to taxonomists for standard genome sequencing and annotation.</title>
        <authorList>
            <consortium name="The Broad Institute Genomics Platform"/>
            <consortium name="The Broad Institute Genome Sequencing Center for Infectious Disease"/>
            <person name="Wu L."/>
            <person name="Ma J."/>
        </authorList>
    </citation>
    <scope>NUCLEOTIDE SEQUENCE [LARGE SCALE GENOMIC DNA]</scope>
    <source>
        <strain evidence="3">CECT 7956</strain>
    </source>
</reference>
<name>A0ABV7YUQ8_9BACT</name>
<dbReference type="EMBL" id="JBHRYQ010000001">
    <property type="protein sequence ID" value="MFC3810602.1"/>
    <property type="molecule type" value="Genomic_DNA"/>
</dbReference>
<protein>
    <submittedName>
        <fullName evidence="2">Uncharacterized protein</fullName>
    </submittedName>
</protein>
<organism evidence="2 3">
    <name type="scientific">Lacihabitans lacunae</name>
    <dbReference type="NCBI Taxonomy" id="1028214"/>
    <lineage>
        <taxon>Bacteria</taxon>
        <taxon>Pseudomonadati</taxon>
        <taxon>Bacteroidota</taxon>
        <taxon>Cytophagia</taxon>
        <taxon>Cytophagales</taxon>
        <taxon>Leadbetterellaceae</taxon>
        <taxon>Lacihabitans</taxon>
    </lineage>
</organism>
<dbReference type="Proteomes" id="UP001595616">
    <property type="component" value="Unassembled WGS sequence"/>
</dbReference>
<evidence type="ECO:0000256" key="1">
    <source>
        <dbReference type="SAM" id="SignalP"/>
    </source>
</evidence>
<keyword evidence="3" id="KW-1185">Reference proteome</keyword>